<evidence type="ECO:0000256" key="2">
    <source>
        <dbReference type="ARBA" id="ARBA00004496"/>
    </source>
</evidence>
<evidence type="ECO:0000256" key="3">
    <source>
        <dbReference type="ARBA" id="ARBA00022723"/>
    </source>
</evidence>
<dbReference type="InterPro" id="IPR009000">
    <property type="entry name" value="Transl_B-barrel_sf"/>
</dbReference>
<keyword evidence="3" id="KW-0479">Metal-binding</keyword>
<dbReference type="SMART" id="SM00863">
    <property type="entry name" value="tRNA_SAD"/>
    <property type="match status" value="1"/>
</dbReference>
<dbReference type="PANTHER" id="PTHR43462">
    <property type="entry name" value="ALANYL-TRNA EDITING PROTEIN"/>
    <property type="match status" value="1"/>
</dbReference>
<dbReference type="InterPro" id="IPR003156">
    <property type="entry name" value="DHHA1_dom"/>
</dbReference>
<dbReference type="Pfam" id="PF02272">
    <property type="entry name" value="DHHA1"/>
    <property type="match status" value="1"/>
</dbReference>
<proteinExistence type="predicted"/>
<feature type="domain" description="Alanyl-transfer RNA synthetases family profile" evidence="5">
    <location>
        <begin position="1"/>
        <end position="238"/>
    </location>
</feature>
<dbReference type="InterPro" id="IPR012947">
    <property type="entry name" value="tRNA_SAD"/>
</dbReference>
<evidence type="ECO:0000313" key="6">
    <source>
        <dbReference type="EMBL" id="MFD2616692.1"/>
    </source>
</evidence>
<evidence type="ECO:0000259" key="5">
    <source>
        <dbReference type="PROSITE" id="PS50860"/>
    </source>
</evidence>
<evidence type="ECO:0000256" key="4">
    <source>
        <dbReference type="ARBA" id="ARBA00022833"/>
    </source>
</evidence>
<keyword evidence="7" id="KW-1185">Reference proteome</keyword>
<dbReference type="Gene3D" id="3.30.980.10">
    <property type="entry name" value="Threonyl-trna Synthetase, Chain A, domain 2"/>
    <property type="match status" value="1"/>
</dbReference>
<dbReference type="SUPFAM" id="SSF50447">
    <property type="entry name" value="Translation proteins"/>
    <property type="match status" value="1"/>
</dbReference>
<dbReference type="PROSITE" id="PS50860">
    <property type="entry name" value="AA_TRNA_LIGASE_II_ALA"/>
    <property type="match status" value="1"/>
</dbReference>
<comment type="subcellular location">
    <subcellularLocation>
        <location evidence="2">Cytoplasm</location>
    </subcellularLocation>
</comment>
<dbReference type="InterPro" id="IPR018163">
    <property type="entry name" value="Thr/Ala-tRNA-synth_IIc_edit"/>
</dbReference>
<accession>A0ABW5PPB9</accession>
<dbReference type="Proteomes" id="UP001597458">
    <property type="component" value="Unassembled WGS sequence"/>
</dbReference>
<comment type="cofactor">
    <cofactor evidence="1">
        <name>Zn(2+)</name>
        <dbReference type="ChEBI" id="CHEBI:29105"/>
    </cofactor>
</comment>
<sequence>MTYQLYYQDPYIKEFEAMIKRTEIDEEGRSYVVLDQTAFYPNGGGQPCDLGTINGIPVTNVEKEENEIRHFLSQPLNDTYSQVKGIINWERRFDHMQQHLAQHILTAAFVERLGIETLSFHLGLEDVTIDLDVKSLDKEQLSMVEERANQIIEQNQPIRTEWIDESQLTKYPLRKKPSVHENIRLVIIDDFDYNPCGGTHPHTTGECQMVLIKGMERHRGKIRIHFVAGHRVRNQFHAQFDVLKQLGDRLSSGQDELPKRLEQVIEKNTLLEDQIKTMVSERLDDESDTLIANGEEIGVLKLIVKHFHKGDFKYIQSLTRHLQQKDEHAICLFSLKKENRLHLICGKGQSVPLNMNQLIKDTLPMIDGKGGGKPEMAQGAGYVPEDETAPLQFLREKLFEQVNKI</sequence>
<evidence type="ECO:0000256" key="1">
    <source>
        <dbReference type="ARBA" id="ARBA00001947"/>
    </source>
</evidence>
<organism evidence="6 7">
    <name type="scientific">Terrilactibacillus laevilacticus</name>
    <dbReference type="NCBI Taxonomy" id="1380157"/>
    <lineage>
        <taxon>Bacteria</taxon>
        <taxon>Bacillati</taxon>
        <taxon>Bacillota</taxon>
        <taxon>Bacilli</taxon>
        <taxon>Bacillales</taxon>
        <taxon>Bacillaceae</taxon>
        <taxon>Terrilactibacillus</taxon>
    </lineage>
</organism>
<dbReference type="Gene3D" id="3.10.310.40">
    <property type="match status" value="1"/>
</dbReference>
<protein>
    <submittedName>
        <fullName evidence="6">DHHA1 domain-containing protein</fullName>
    </submittedName>
</protein>
<keyword evidence="4" id="KW-0862">Zinc</keyword>
<dbReference type="EMBL" id="JBHUMR010000008">
    <property type="protein sequence ID" value="MFD2616692.1"/>
    <property type="molecule type" value="Genomic_DNA"/>
</dbReference>
<name>A0ABW5PPB9_9BACI</name>
<reference evidence="7" key="1">
    <citation type="journal article" date="2019" name="Int. J. Syst. Evol. Microbiol.">
        <title>The Global Catalogue of Microorganisms (GCM) 10K type strain sequencing project: providing services to taxonomists for standard genome sequencing and annotation.</title>
        <authorList>
            <consortium name="The Broad Institute Genomics Platform"/>
            <consortium name="The Broad Institute Genome Sequencing Center for Infectious Disease"/>
            <person name="Wu L."/>
            <person name="Ma J."/>
        </authorList>
    </citation>
    <scope>NUCLEOTIDE SEQUENCE [LARGE SCALE GENOMIC DNA]</scope>
    <source>
        <strain evidence="7">TISTR 2241</strain>
    </source>
</reference>
<dbReference type="PANTHER" id="PTHR43462:SF1">
    <property type="entry name" value="ALANYL-TRNA EDITING PROTEIN AARSD1"/>
    <property type="match status" value="1"/>
</dbReference>
<dbReference type="SUPFAM" id="SSF55186">
    <property type="entry name" value="ThrRS/AlaRS common domain"/>
    <property type="match status" value="1"/>
</dbReference>
<gene>
    <name evidence="6" type="ORF">ACFSTF_05135</name>
</gene>
<dbReference type="Pfam" id="PF01411">
    <property type="entry name" value="tRNA-synt_2c"/>
    <property type="match status" value="1"/>
</dbReference>
<dbReference type="InterPro" id="IPR018165">
    <property type="entry name" value="Ala-tRNA-synth_IIc_core"/>
</dbReference>
<dbReference type="Gene3D" id="2.40.30.130">
    <property type="match status" value="1"/>
</dbReference>
<dbReference type="Pfam" id="PF07973">
    <property type="entry name" value="tRNA_SAD"/>
    <property type="match status" value="1"/>
</dbReference>
<comment type="caution">
    <text evidence="6">The sequence shown here is derived from an EMBL/GenBank/DDBJ whole genome shotgun (WGS) entry which is preliminary data.</text>
</comment>
<dbReference type="RefSeq" id="WP_181406332.1">
    <property type="nucleotide sequence ID" value="NZ_JBHUMR010000008.1"/>
</dbReference>
<evidence type="ECO:0000313" key="7">
    <source>
        <dbReference type="Proteomes" id="UP001597458"/>
    </source>
</evidence>
<dbReference type="InterPro" id="IPR018164">
    <property type="entry name" value="Ala-tRNA-synth_IIc_N"/>
</dbReference>
<dbReference type="InterPro" id="IPR051335">
    <property type="entry name" value="Alanyl-tRNA_Editing_Enzymes"/>
</dbReference>